<sequence>MTHKLKQLATPSLIAFLALGLAACGNDDSSGTMDKSSAPAESASAESATDYSKVITTETASEKGFALGGVSMGNPDAPVTIIEYASLTCSHCAAFDRDVLPDLKETYIKTGKVRYEFHNYVMNRYDLAASAVARCMGPDRFFPIAELFFSTQATWLANASQQDAKVVIDDMANVVRKAGVSRTRFDQCLSERDLQQHLVEMTSEGQKRWQIAGTPTIIINGKKRGAEARDSTPCLRSSRTNFNLNRPAFAVLKAQTFRL</sequence>
<feature type="signal peptide" evidence="6">
    <location>
        <begin position="1"/>
        <end position="22"/>
    </location>
</feature>
<organism evidence="8 9">
    <name type="scientific">Iodidimonas gelatinilytica</name>
    <dbReference type="NCBI Taxonomy" id="1236966"/>
    <lineage>
        <taxon>Bacteria</taxon>
        <taxon>Pseudomonadati</taxon>
        <taxon>Pseudomonadota</taxon>
        <taxon>Alphaproteobacteria</taxon>
        <taxon>Iodidimonadales</taxon>
        <taxon>Iodidimonadaceae</taxon>
        <taxon>Iodidimonas</taxon>
    </lineage>
</organism>
<dbReference type="SUPFAM" id="SSF52833">
    <property type="entry name" value="Thioredoxin-like"/>
    <property type="match status" value="1"/>
</dbReference>
<comment type="similarity">
    <text evidence="1">Belongs to the thioredoxin family. DsbA subfamily.</text>
</comment>
<evidence type="ECO:0000313" key="9">
    <source>
        <dbReference type="Proteomes" id="UP000322084"/>
    </source>
</evidence>
<dbReference type="Gene3D" id="1.10.40.110">
    <property type="match status" value="1"/>
</dbReference>
<proteinExistence type="inferred from homology"/>
<feature type="domain" description="Thioredoxin-like fold" evidence="7">
    <location>
        <begin position="69"/>
        <end position="225"/>
    </location>
</feature>
<dbReference type="GO" id="GO:0016491">
    <property type="term" value="F:oxidoreductase activity"/>
    <property type="evidence" value="ECO:0007669"/>
    <property type="project" value="UniProtKB-KW"/>
</dbReference>
<dbReference type="PANTHER" id="PTHR13887">
    <property type="entry name" value="GLUTATHIONE S-TRANSFERASE KAPPA"/>
    <property type="match status" value="1"/>
</dbReference>
<feature type="chain" id="PRO_5022695869" description="Thioredoxin-like fold domain-containing protein" evidence="6">
    <location>
        <begin position="23"/>
        <end position="259"/>
    </location>
</feature>
<dbReference type="Gene3D" id="3.40.30.10">
    <property type="entry name" value="Glutaredoxin"/>
    <property type="match status" value="1"/>
</dbReference>
<dbReference type="Pfam" id="PF13462">
    <property type="entry name" value="Thioredoxin_4"/>
    <property type="match status" value="1"/>
</dbReference>
<comment type="caution">
    <text evidence="8">The sequence shown here is derived from an EMBL/GenBank/DDBJ whole genome shotgun (WGS) entry which is preliminary data.</text>
</comment>
<evidence type="ECO:0000256" key="1">
    <source>
        <dbReference type="ARBA" id="ARBA00005791"/>
    </source>
</evidence>
<dbReference type="Proteomes" id="UP000322084">
    <property type="component" value="Unassembled WGS sequence"/>
</dbReference>
<evidence type="ECO:0000313" key="8">
    <source>
        <dbReference type="EMBL" id="GEQ98000.1"/>
    </source>
</evidence>
<keyword evidence="5" id="KW-0676">Redox-active center</keyword>
<protein>
    <recommendedName>
        <fullName evidence="7">Thioredoxin-like fold domain-containing protein</fullName>
    </recommendedName>
</protein>
<accession>A0A5A7MPN4</accession>
<dbReference type="PANTHER" id="PTHR13887:SF14">
    <property type="entry name" value="DISULFIDE BOND FORMATION PROTEIN D"/>
    <property type="match status" value="1"/>
</dbReference>
<dbReference type="EMBL" id="BKCL01000004">
    <property type="protein sequence ID" value="GEQ98000.1"/>
    <property type="molecule type" value="Genomic_DNA"/>
</dbReference>
<keyword evidence="3" id="KW-0560">Oxidoreductase</keyword>
<reference evidence="8 9" key="1">
    <citation type="submission" date="2019-09" db="EMBL/GenBank/DDBJ databases">
        <title>NBRP : Genome information of microbial organism related human and environment.</title>
        <authorList>
            <person name="Hattori M."/>
            <person name="Oshima K."/>
            <person name="Inaba H."/>
            <person name="Suda W."/>
            <person name="Sakamoto M."/>
            <person name="Iino T."/>
            <person name="Kitahara M."/>
            <person name="Oshida Y."/>
            <person name="Iida T."/>
            <person name="Kudo T."/>
            <person name="Itoh T."/>
            <person name="Ohkuma M."/>
        </authorList>
    </citation>
    <scope>NUCLEOTIDE SEQUENCE [LARGE SCALE GENOMIC DNA]</scope>
    <source>
        <strain evidence="8 9">Hi-2</strain>
    </source>
</reference>
<evidence type="ECO:0000256" key="5">
    <source>
        <dbReference type="ARBA" id="ARBA00023284"/>
    </source>
</evidence>
<dbReference type="AlphaFoldDB" id="A0A5A7MPN4"/>
<gene>
    <name evidence="8" type="ORF">JCM17844_16370</name>
</gene>
<evidence type="ECO:0000259" key="7">
    <source>
        <dbReference type="Pfam" id="PF13462"/>
    </source>
</evidence>
<evidence type="ECO:0000256" key="4">
    <source>
        <dbReference type="ARBA" id="ARBA00023157"/>
    </source>
</evidence>
<keyword evidence="4" id="KW-1015">Disulfide bond</keyword>
<dbReference type="PROSITE" id="PS51257">
    <property type="entry name" value="PROKAR_LIPOPROTEIN"/>
    <property type="match status" value="1"/>
</dbReference>
<dbReference type="RefSeq" id="WP_210431581.1">
    <property type="nucleotide sequence ID" value="NZ_BKCL01000004.1"/>
</dbReference>
<dbReference type="InterPro" id="IPR036249">
    <property type="entry name" value="Thioredoxin-like_sf"/>
</dbReference>
<evidence type="ECO:0000256" key="2">
    <source>
        <dbReference type="ARBA" id="ARBA00022729"/>
    </source>
</evidence>
<evidence type="ECO:0000256" key="3">
    <source>
        <dbReference type="ARBA" id="ARBA00023002"/>
    </source>
</evidence>
<evidence type="ECO:0000256" key="6">
    <source>
        <dbReference type="SAM" id="SignalP"/>
    </source>
</evidence>
<name>A0A5A7MPN4_9PROT</name>
<dbReference type="InterPro" id="IPR012336">
    <property type="entry name" value="Thioredoxin-like_fold"/>
</dbReference>
<keyword evidence="2 6" id="KW-0732">Signal</keyword>